<evidence type="ECO:0000259" key="5">
    <source>
        <dbReference type="Pfam" id="PF04542"/>
    </source>
</evidence>
<dbReference type="InterPro" id="IPR014284">
    <property type="entry name" value="RNA_pol_sigma-70_dom"/>
</dbReference>
<evidence type="ECO:0000259" key="6">
    <source>
        <dbReference type="Pfam" id="PF08281"/>
    </source>
</evidence>
<keyword evidence="8" id="KW-1185">Reference proteome</keyword>
<dbReference type="InterPro" id="IPR013325">
    <property type="entry name" value="RNA_pol_sigma_r2"/>
</dbReference>
<feature type="domain" description="RNA polymerase sigma factor 70 region 4 type 2" evidence="6">
    <location>
        <begin position="131"/>
        <end position="184"/>
    </location>
</feature>
<evidence type="ECO:0000313" key="7">
    <source>
        <dbReference type="EMBL" id="TWT85949.1"/>
    </source>
</evidence>
<dbReference type="InterPro" id="IPR013324">
    <property type="entry name" value="RNA_pol_sigma_r3/r4-like"/>
</dbReference>
<evidence type="ECO:0000256" key="4">
    <source>
        <dbReference type="ARBA" id="ARBA00023163"/>
    </source>
</evidence>
<dbReference type="InterPro" id="IPR007627">
    <property type="entry name" value="RNA_pol_sigma70_r2"/>
</dbReference>
<dbReference type="RefSeq" id="WP_146584167.1">
    <property type="nucleotide sequence ID" value="NZ_SJPO01000001.1"/>
</dbReference>
<feature type="domain" description="RNA polymerase sigma-70 region 2" evidence="5">
    <location>
        <begin position="29"/>
        <end position="99"/>
    </location>
</feature>
<dbReference type="Proteomes" id="UP000318478">
    <property type="component" value="Unassembled WGS sequence"/>
</dbReference>
<dbReference type="SUPFAM" id="SSF88946">
    <property type="entry name" value="Sigma2 domain of RNA polymerase sigma factors"/>
    <property type="match status" value="1"/>
</dbReference>
<evidence type="ECO:0000256" key="1">
    <source>
        <dbReference type="ARBA" id="ARBA00010641"/>
    </source>
</evidence>
<dbReference type="Gene3D" id="1.10.10.10">
    <property type="entry name" value="Winged helix-like DNA-binding domain superfamily/Winged helix DNA-binding domain"/>
    <property type="match status" value="1"/>
</dbReference>
<organism evidence="7 8">
    <name type="scientific">Posidoniimonas polymericola</name>
    <dbReference type="NCBI Taxonomy" id="2528002"/>
    <lineage>
        <taxon>Bacteria</taxon>
        <taxon>Pseudomonadati</taxon>
        <taxon>Planctomycetota</taxon>
        <taxon>Planctomycetia</taxon>
        <taxon>Pirellulales</taxon>
        <taxon>Lacipirellulaceae</taxon>
        <taxon>Posidoniimonas</taxon>
    </lineage>
</organism>
<dbReference type="AlphaFoldDB" id="A0A5C5ZET7"/>
<keyword evidence="3" id="KW-0731">Sigma factor</keyword>
<dbReference type="InterPro" id="IPR036388">
    <property type="entry name" value="WH-like_DNA-bd_sf"/>
</dbReference>
<gene>
    <name evidence="7" type="ORF">Pla123a_07560</name>
</gene>
<name>A0A5C5ZET7_9BACT</name>
<dbReference type="GO" id="GO:0006352">
    <property type="term" value="P:DNA-templated transcription initiation"/>
    <property type="evidence" value="ECO:0007669"/>
    <property type="project" value="InterPro"/>
</dbReference>
<sequence length="198" mass="22599">MKEDQSGGADGEGSALQTRGLDEELFISLIVRYERRVSAFIKTLLPLDAEVDDLLQEVSVVAWQKFRSFTYKGQSPDEPFVSWLCTIAKFQVLCERKKRASKNVVVPFDDSLVEELATLQLEQASYFEERRQALGECVKKLSPQEREIVRLRFGLGQSIPAIADYLGRKQVTAYQTVARIRVKLSNCVRLTLNREEYS</sequence>
<dbReference type="PANTHER" id="PTHR43133:SF51">
    <property type="entry name" value="RNA POLYMERASE SIGMA FACTOR"/>
    <property type="match status" value="1"/>
</dbReference>
<accession>A0A5C5ZET7</accession>
<evidence type="ECO:0000256" key="3">
    <source>
        <dbReference type="ARBA" id="ARBA00023082"/>
    </source>
</evidence>
<reference evidence="7 8" key="1">
    <citation type="submission" date="2019-02" db="EMBL/GenBank/DDBJ databases">
        <title>Deep-cultivation of Planctomycetes and their phenomic and genomic characterization uncovers novel biology.</title>
        <authorList>
            <person name="Wiegand S."/>
            <person name="Jogler M."/>
            <person name="Boedeker C."/>
            <person name="Pinto D."/>
            <person name="Vollmers J."/>
            <person name="Rivas-Marin E."/>
            <person name="Kohn T."/>
            <person name="Peeters S.H."/>
            <person name="Heuer A."/>
            <person name="Rast P."/>
            <person name="Oberbeckmann S."/>
            <person name="Bunk B."/>
            <person name="Jeske O."/>
            <person name="Meyerdierks A."/>
            <person name="Storesund J.E."/>
            <person name="Kallscheuer N."/>
            <person name="Luecker S."/>
            <person name="Lage O.M."/>
            <person name="Pohl T."/>
            <person name="Merkel B.J."/>
            <person name="Hornburger P."/>
            <person name="Mueller R.-W."/>
            <person name="Bruemmer F."/>
            <person name="Labrenz M."/>
            <person name="Spormann A.M."/>
            <person name="Op Den Camp H."/>
            <person name="Overmann J."/>
            <person name="Amann R."/>
            <person name="Jetten M.S.M."/>
            <person name="Mascher T."/>
            <person name="Medema M.H."/>
            <person name="Devos D.P."/>
            <person name="Kaster A.-K."/>
            <person name="Ovreas L."/>
            <person name="Rohde M."/>
            <person name="Galperin M.Y."/>
            <person name="Jogler C."/>
        </authorList>
    </citation>
    <scope>NUCLEOTIDE SEQUENCE [LARGE SCALE GENOMIC DNA]</scope>
    <source>
        <strain evidence="7 8">Pla123a</strain>
    </source>
</reference>
<dbReference type="PANTHER" id="PTHR43133">
    <property type="entry name" value="RNA POLYMERASE ECF-TYPE SIGMA FACTO"/>
    <property type="match status" value="1"/>
</dbReference>
<dbReference type="Pfam" id="PF04542">
    <property type="entry name" value="Sigma70_r2"/>
    <property type="match status" value="1"/>
</dbReference>
<dbReference type="OrthoDB" id="269983at2"/>
<keyword evidence="2" id="KW-0805">Transcription regulation</keyword>
<evidence type="ECO:0000313" key="8">
    <source>
        <dbReference type="Proteomes" id="UP000318478"/>
    </source>
</evidence>
<comment type="similarity">
    <text evidence="1">Belongs to the sigma-70 factor family. ECF subfamily.</text>
</comment>
<dbReference type="GO" id="GO:0003677">
    <property type="term" value="F:DNA binding"/>
    <property type="evidence" value="ECO:0007669"/>
    <property type="project" value="InterPro"/>
</dbReference>
<dbReference type="Gene3D" id="1.10.1740.10">
    <property type="match status" value="1"/>
</dbReference>
<dbReference type="Pfam" id="PF08281">
    <property type="entry name" value="Sigma70_r4_2"/>
    <property type="match status" value="1"/>
</dbReference>
<dbReference type="GO" id="GO:0016987">
    <property type="term" value="F:sigma factor activity"/>
    <property type="evidence" value="ECO:0007669"/>
    <property type="project" value="UniProtKB-KW"/>
</dbReference>
<dbReference type="InterPro" id="IPR013249">
    <property type="entry name" value="RNA_pol_sigma70_r4_t2"/>
</dbReference>
<proteinExistence type="inferred from homology"/>
<dbReference type="NCBIfam" id="TIGR02989">
    <property type="entry name" value="Sig-70_gvs1"/>
    <property type="match status" value="1"/>
</dbReference>
<dbReference type="SUPFAM" id="SSF88659">
    <property type="entry name" value="Sigma3 and sigma4 domains of RNA polymerase sigma factors"/>
    <property type="match status" value="1"/>
</dbReference>
<keyword evidence="4" id="KW-0804">Transcription</keyword>
<comment type="caution">
    <text evidence="7">The sequence shown here is derived from an EMBL/GenBank/DDBJ whole genome shotgun (WGS) entry which is preliminary data.</text>
</comment>
<dbReference type="InterPro" id="IPR039425">
    <property type="entry name" value="RNA_pol_sigma-70-like"/>
</dbReference>
<dbReference type="EMBL" id="SJPO01000001">
    <property type="protein sequence ID" value="TWT85949.1"/>
    <property type="molecule type" value="Genomic_DNA"/>
</dbReference>
<protein>
    <submittedName>
        <fullName evidence="7">RNA polymerase sigma factor RpoE</fullName>
    </submittedName>
</protein>
<dbReference type="CDD" id="cd06171">
    <property type="entry name" value="Sigma70_r4"/>
    <property type="match status" value="1"/>
</dbReference>
<dbReference type="NCBIfam" id="TIGR02937">
    <property type="entry name" value="sigma70-ECF"/>
    <property type="match status" value="1"/>
</dbReference>
<dbReference type="InterPro" id="IPR014331">
    <property type="entry name" value="RNA_pol_sigma70_ECF_RHOBA"/>
</dbReference>
<evidence type="ECO:0000256" key="2">
    <source>
        <dbReference type="ARBA" id="ARBA00023015"/>
    </source>
</evidence>